<dbReference type="eggNOG" id="COG1729">
    <property type="taxonomic scope" value="Bacteria"/>
</dbReference>
<dbReference type="RefSeq" id="WP_011396463.1">
    <property type="nucleotide sequence ID" value="NC_007645.1"/>
</dbReference>
<feature type="repeat" description="TPR" evidence="1">
    <location>
        <begin position="286"/>
        <end position="319"/>
    </location>
</feature>
<organism evidence="3 4">
    <name type="scientific">Hahella chejuensis (strain KCTC 2396)</name>
    <dbReference type="NCBI Taxonomy" id="349521"/>
    <lineage>
        <taxon>Bacteria</taxon>
        <taxon>Pseudomonadati</taxon>
        <taxon>Pseudomonadota</taxon>
        <taxon>Gammaproteobacteria</taxon>
        <taxon>Oceanospirillales</taxon>
        <taxon>Hahellaceae</taxon>
        <taxon>Hahella</taxon>
    </lineage>
</organism>
<protein>
    <submittedName>
        <fullName evidence="3">Uncharacterized protein conserved in bacteria</fullName>
    </submittedName>
</protein>
<dbReference type="Gene3D" id="1.25.40.10">
    <property type="entry name" value="Tetratricopeptide repeat domain"/>
    <property type="match status" value="5"/>
</dbReference>
<feature type="repeat" description="TPR" evidence="1">
    <location>
        <begin position="571"/>
        <end position="604"/>
    </location>
</feature>
<dbReference type="Pfam" id="PF13432">
    <property type="entry name" value="TPR_16"/>
    <property type="match status" value="2"/>
</dbReference>
<dbReference type="STRING" id="349521.HCH_02602"/>
<name>Q2SIY0_HAHCH</name>
<dbReference type="KEGG" id="hch:HCH_02602"/>
<dbReference type="InterPro" id="IPR011990">
    <property type="entry name" value="TPR-like_helical_dom_sf"/>
</dbReference>
<evidence type="ECO:0000313" key="3">
    <source>
        <dbReference type="EMBL" id="ABC29394.1"/>
    </source>
</evidence>
<keyword evidence="4" id="KW-1185">Reference proteome</keyword>
<evidence type="ECO:0000256" key="1">
    <source>
        <dbReference type="PROSITE-ProRule" id="PRU00339"/>
    </source>
</evidence>
<dbReference type="Pfam" id="PF13174">
    <property type="entry name" value="TPR_6"/>
    <property type="match status" value="3"/>
</dbReference>
<dbReference type="PANTHER" id="PTHR12558:SF47">
    <property type="entry name" value="LIPOPOLYSACCHARIDE ASSEMBLY PROTEIN B"/>
    <property type="match status" value="1"/>
</dbReference>
<dbReference type="AlphaFoldDB" id="Q2SIY0"/>
<reference evidence="3 4" key="1">
    <citation type="journal article" date="2005" name="Nucleic Acids Res.">
        <title>Genomic blueprint of Hahella chejuensis, a marine microbe producing an algicidal agent.</title>
        <authorList>
            <person name="Jeong H."/>
            <person name="Yim J.H."/>
            <person name="Lee C."/>
            <person name="Choi S.-H."/>
            <person name="Park Y.K."/>
            <person name="Yoon S.H."/>
            <person name="Hur C.-G."/>
            <person name="Kang H.-Y."/>
            <person name="Kim D."/>
            <person name="Lee H.H."/>
            <person name="Park K.H."/>
            <person name="Park S.-H."/>
            <person name="Park H.-S."/>
            <person name="Lee H.K."/>
            <person name="Oh T.K."/>
            <person name="Kim J.F."/>
        </authorList>
    </citation>
    <scope>NUCLEOTIDE SEQUENCE [LARGE SCALE GENOMIC DNA]</scope>
    <source>
        <strain evidence="3 4">KCTC 2396</strain>
    </source>
</reference>
<dbReference type="SMART" id="SM00028">
    <property type="entry name" value="TPR"/>
    <property type="match status" value="6"/>
</dbReference>
<gene>
    <name evidence="3" type="ordered locus">HCH_02602</name>
</gene>
<dbReference type="PROSITE" id="PS51257">
    <property type="entry name" value="PROKAR_LIPOPROTEIN"/>
    <property type="match status" value="1"/>
</dbReference>
<proteinExistence type="predicted"/>
<dbReference type="InterPro" id="IPR019734">
    <property type="entry name" value="TPR_rpt"/>
</dbReference>
<dbReference type="PROSITE" id="PS50005">
    <property type="entry name" value="TPR"/>
    <property type="match status" value="2"/>
</dbReference>
<dbReference type="SUPFAM" id="SSF48452">
    <property type="entry name" value="TPR-like"/>
    <property type="match status" value="3"/>
</dbReference>
<dbReference type="EMBL" id="CP000155">
    <property type="protein sequence ID" value="ABC29394.1"/>
    <property type="molecule type" value="Genomic_DNA"/>
</dbReference>
<evidence type="ECO:0000256" key="2">
    <source>
        <dbReference type="SAM" id="Coils"/>
    </source>
</evidence>
<dbReference type="HOGENOM" id="CLU_011873_0_0_6"/>
<dbReference type="OrthoDB" id="9806825at2"/>
<feature type="coiled-coil region" evidence="2">
    <location>
        <begin position="498"/>
        <end position="525"/>
    </location>
</feature>
<keyword evidence="1" id="KW-0802">TPR repeat</keyword>
<keyword evidence="2" id="KW-0175">Coiled coil</keyword>
<dbReference type="PANTHER" id="PTHR12558">
    <property type="entry name" value="CELL DIVISION CYCLE 16,23,27"/>
    <property type="match status" value="1"/>
</dbReference>
<sequence length="963" mass="108621">MRALTLTAIAVVVSGCSLFSGSEESRRAADQPTIADLKPAIIEDQGEETVNINIDEVIANYTDLLTVVEDPETRTKILYRLADLQMIRNEESSVTQEVVDYSEGSAAYFAVAISAYEGLLKKYPNRAENDQVLYQLAKAYDLEGRRDDSFNALNRLVKEYPRSSYFHEAQFRRGEILFTNGDYDASQRAFESVIRGGAKTGFEQQALYMHGWSLFKQGEYETSLDSFVKVLDLVMPESDDLDALSKESRTLVEDQLRVMGFAFNYLDGVDTVTSLFARVGARSYEHLIYQQYGELLVKEERYTDAVSVYRRFIELHPLSKWSPYYQERVIQTLIVAGFGSSVLPEKAAFVKNYGVTSDFYWRQQDEKVKAFTADKLRVYIDELATHHHAAAQTLDRNVAAGRNGRAKGLDGKEISAQQARTAMRDEYASAAAYYQEFVDTFPQDPKAPQMVFLRGETLFAVQRYEEAIVAYEKAAYEYQGFAKGAEAGYAAITAFDELASGSAEAERAQIELRKIESQIRFAQSYASDPRAGAVMASAAEKLFAMKDYPRAIDVAQRLTQRTPPPDNASLLGAWLIISHSQFELKQYAEAEKSYSRVLALMPANDKRRGEIAELLAASIYKQGELMLAANDVNGAIDQFLRVGQAAPTASVRANADYDAATYMLQQGQWDRAISVLNGFRQRYPQHELAKDVPAKLAMAYRNTEQWDAAAGELAVISQSHPDGETRRESLLLSAELYEKSGQTQKAIDTYRDYANSYPEPADMAAEAGYTLSELYAKANDPIKQRFWLQKVVQGYDAAGSKGSDRMRYLAAKSSSVLADDAFIQFKSIKLTAPLQNSLRSKQEAMKRAMAAYKKTANYRIAEFTTRSSFRLGEIYSQLSRDLLDSERPRNLNELELEQYQLLLEEQAYPFEENAIELHEANAQRSWSGTYDEWVKNSFEALKKLFPARYKKSEEIPEFSENIL</sequence>
<accession>Q2SIY0</accession>
<evidence type="ECO:0000313" key="4">
    <source>
        <dbReference type="Proteomes" id="UP000000238"/>
    </source>
</evidence>
<dbReference type="Proteomes" id="UP000000238">
    <property type="component" value="Chromosome"/>
</dbReference>